<evidence type="ECO:0000256" key="4">
    <source>
        <dbReference type="ARBA" id="ARBA00022679"/>
    </source>
</evidence>
<keyword evidence="9" id="KW-0812">Transmembrane</keyword>
<comment type="catalytic activity">
    <reaction evidence="1">
        <text>ATP + protein L-histidine = ADP + protein N-phospho-L-histidine.</text>
        <dbReference type="EC" id="2.7.13.3"/>
    </reaction>
</comment>
<keyword evidence="6 11" id="KW-0418">Kinase</keyword>
<dbReference type="SMART" id="SM00387">
    <property type="entry name" value="HATPase_c"/>
    <property type="match status" value="1"/>
</dbReference>
<feature type="transmembrane region" description="Helical" evidence="9">
    <location>
        <begin position="155"/>
        <end position="171"/>
    </location>
</feature>
<dbReference type="Pfam" id="PF02518">
    <property type="entry name" value="HATPase_c"/>
    <property type="match status" value="1"/>
</dbReference>
<keyword evidence="9" id="KW-1133">Transmembrane helix</keyword>
<protein>
    <recommendedName>
        <fullName evidence="2">histidine kinase</fullName>
        <ecNumber evidence="2">2.7.13.3</ecNumber>
    </recommendedName>
</protein>
<gene>
    <name evidence="11" type="ORF">SAMN05877753_104306</name>
</gene>
<feature type="transmembrane region" description="Helical" evidence="9">
    <location>
        <begin position="124"/>
        <end position="143"/>
    </location>
</feature>
<dbReference type="GO" id="GO:0046983">
    <property type="term" value="F:protein dimerization activity"/>
    <property type="evidence" value="ECO:0007669"/>
    <property type="project" value="InterPro"/>
</dbReference>
<accession>A0A285CT43</accession>
<keyword evidence="4" id="KW-0808">Transferase</keyword>
<keyword evidence="9" id="KW-0472">Membrane</keyword>
<evidence type="ECO:0000256" key="3">
    <source>
        <dbReference type="ARBA" id="ARBA00022553"/>
    </source>
</evidence>
<evidence type="ECO:0000256" key="2">
    <source>
        <dbReference type="ARBA" id="ARBA00012438"/>
    </source>
</evidence>
<dbReference type="GO" id="GO:0005524">
    <property type="term" value="F:ATP binding"/>
    <property type="evidence" value="ECO:0007669"/>
    <property type="project" value="UniProtKB-KW"/>
</dbReference>
<dbReference type="InterPro" id="IPR011712">
    <property type="entry name" value="Sig_transdc_His_kin_sub3_dim/P"/>
</dbReference>
<dbReference type="InterPro" id="IPR005467">
    <property type="entry name" value="His_kinase_dom"/>
</dbReference>
<keyword evidence="7" id="KW-0067">ATP-binding</keyword>
<dbReference type="GO" id="GO:0000155">
    <property type="term" value="F:phosphorelay sensor kinase activity"/>
    <property type="evidence" value="ECO:0007669"/>
    <property type="project" value="InterPro"/>
</dbReference>
<dbReference type="PROSITE" id="PS50109">
    <property type="entry name" value="HIS_KIN"/>
    <property type="match status" value="1"/>
</dbReference>
<evidence type="ECO:0000256" key="6">
    <source>
        <dbReference type="ARBA" id="ARBA00022777"/>
    </source>
</evidence>
<evidence type="ECO:0000259" key="10">
    <source>
        <dbReference type="PROSITE" id="PS50109"/>
    </source>
</evidence>
<keyword evidence="3" id="KW-0597">Phosphoprotein</keyword>
<sequence length="680" mass="75931">MQRNVFKVFQISAIFIVLAAAALYVLNFPVLYRQLQQVCDTCAITGSIQGELESLGWSASGYGLYLLFLSVSFAFGNVFLGIFIFRKRFNDPMALLVAVCLAIFGLTLTVSESFYLAYPFLSHFSKFINFIALLLMGAMICYFPDFRTTPRLNHFLAGSYLLVELLGHFLTLEQQELIFPDWLYHPLEWTILLVMGASQMYRYRRLSTPIQRQQVKLPIYAFTMAVLFVIISVQMPLDGLWGNLLGQTLYFIALSIIPISFAIAIIRYKLWAIDSLINRTILYGALSGILLAIYGSAIFIFGAAFQAEGTTFAAIMGTIAVAILVQPLHNRLQKIVNRLMYGDRQDPYAALVRLGNRLEVTTTSELVLDAIVSSVRDALHLSYVALVWPNGEIAAESGNLEEGSKRLDVVYQGEQVAELVFTSMEKEDEWSNADQQIMNDLCRQAGAAVHAVRLTQELQRSRQTLVTTREDERRRLRRDLHDGLGPEIAAFSFRVATARHLLRNEPEQADQILSDLQVEIRNAVDLIRQLAHNLRPPVLDEYGLAAAIGELVRINRGAGIEITLHIPSPLPVLDAAVEVAAYRIVQEGLGNAIRHAQASEILLELALKEEMLILQLADNGLGLPKVTRPGVGLASMRERSEELGGTFTIMSRIEGGTLIRAEIPNYYRGEQNVKSTRPTG</sequence>
<dbReference type="EC" id="2.7.13.3" evidence="2"/>
<dbReference type="InterPro" id="IPR036890">
    <property type="entry name" value="HATPase_C_sf"/>
</dbReference>
<keyword evidence="5" id="KW-0547">Nucleotide-binding</keyword>
<dbReference type="Gene3D" id="3.30.565.10">
    <property type="entry name" value="Histidine kinase-like ATPase, C-terminal domain"/>
    <property type="match status" value="1"/>
</dbReference>
<feature type="transmembrane region" description="Helical" evidence="9">
    <location>
        <begin position="311"/>
        <end position="328"/>
    </location>
</feature>
<evidence type="ECO:0000313" key="11">
    <source>
        <dbReference type="EMBL" id="SNX70737.1"/>
    </source>
</evidence>
<keyword evidence="12" id="KW-1185">Reference proteome</keyword>
<dbReference type="InterPro" id="IPR003594">
    <property type="entry name" value="HATPase_dom"/>
</dbReference>
<dbReference type="RefSeq" id="WP_097158692.1">
    <property type="nucleotide sequence ID" value="NZ_JBEPMQ010000006.1"/>
</dbReference>
<evidence type="ECO:0000256" key="5">
    <source>
        <dbReference type="ARBA" id="ARBA00022741"/>
    </source>
</evidence>
<feature type="transmembrane region" description="Helical" evidence="9">
    <location>
        <begin position="280"/>
        <end position="305"/>
    </location>
</feature>
<evidence type="ECO:0000256" key="8">
    <source>
        <dbReference type="ARBA" id="ARBA00023012"/>
    </source>
</evidence>
<feature type="transmembrane region" description="Helical" evidence="9">
    <location>
        <begin position="215"/>
        <end position="237"/>
    </location>
</feature>
<dbReference type="GO" id="GO:0016020">
    <property type="term" value="C:membrane"/>
    <property type="evidence" value="ECO:0007669"/>
    <property type="project" value="InterPro"/>
</dbReference>
<proteinExistence type="predicted"/>
<keyword evidence="8" id="KW-0902">Two-component regulatory system</keyword>
<dbReference type="InterPro" id="IPR050482">
    <property type="entry name" value="Sensor_HK_TwoCompSys"/>
</dbReference>
<feature type="transmembrane region" description="Helical" evidence="9">
    <location>
        <begin position="62"/>
        <end position="85"/>
    </location>
</feature>
<dbReference type="EMBL" id="OAOP01000004">
    <property type="protein sequence ID" value="SNX70737.1"/>
    <property type="molecule type" value="Genomic_DNA"/>
</dbReference>
<evidence type="ECO:0000313" key="12">
    <source>
        <dbReference type="Proteomes" id="UP000219546"/>
    </source>
</evidence>
<reference evidence="11 12" key="1">
    <citation type="submission" date="2017-08" db="EMBL/GenBank/DDBJ databases">
        <authorList>
            <person name="de Groot N.N."/>
        </authorList>
    </citation>
    <scope>NUCLEOTIDE SEQUENCE [LARGE SCALE GENOMIC DNA]</scope>
    <source>
        <strain evidence="11 12">JC228</strain>
    </source>
</reference>
<dbReference type="Pfam" id="PF07730">
    <property type="entry name" value="HisKA_3"/>
    <property type="match status" value="1"/>
</dbReference>
<feature type="transmembrane region" description="Helical" evidence="9">
    <location>
        <begin position="183"/>
        <end position="203"/>
    </location>
</feature>
<dbReference type="PANTHER" id="PTHR24421:SF10">
    <property type="entry name" value="NITRATE_NITRITE SENSOR PROTEIN NARQ"/>
    <property type="match status" value="1"/>
</dbReference>
<feature type="transmembrane region" description="Helical" evidence="9">
    <location>
        <begin position="7"/>
        <end position="26"/>
    </location>
</feature>
<dbReference type="SUPFAM" id="SSF55874">
    <property type="entry name" value="ATPase domain of HSP90 chaperone/DNA topoisomerase II/histidine kinase"/>
    <property type="match status" value="1"/>
</dbReference>
<feature type="transmembrane region" description="Helical" evidence="9">
    <location>
        <begin position="94"/>
        <end position="118"/>
    </location>
</feature>
<evidence type="ECO:0000256" key="1">
    <source>
        <dbReference type="ARBA" id="ARBA00000085"/>
    </source>
</evidence>
<dbReference type="PANTHER" id="PTHR24421">
    <property type="entry name" value="NITRATE/NITRITE SENSOR PROTEIN NARX-RELATED"/>
    <property type="match status" value="1"/>
</dbReference>
<dbReference type="OrthoDB" id="227596at2"/>
<evidence type="ECO:0000256" key="7">
    <source>
        <dbReference type="ARBA" id="ARBA00022840"/>
    </source>
</evidence>
<feature type="domain" description="Histidine kinase" evidence="10">
    <location>
        <begin position="483"/>
        <end position="667"/>
    </location>
</feature>
<evidence type="ECO:0000256" key="9">
    <source>
        <dbReference type="SAM" id="Phobius"/>
    </source>
</evidence>
<dbReference type="CDD" id="cd16917">
    <property type="entry name" value="HATPase_UhpB-NarQ-NarX-like"/>
    <property type="match status" value="1"/>
</dbReference>
<feature type="transmembrane region" description="Helical" evidence="9">
    <location>
        <begin position="249"/>
        <end position="268"/>
    </location>
</feature>
<name>A0A285CT43_9BACI</name>
<dbReference type="AlphaFoldDB" id="A0A285CT43"/>
<organism evidence="11 12">
    <name type="scientific">Bacillus oleivorans</name>
    <dbReference type="NCBI Taxonomy" id="1448271"/>
    <lineage>
        <taxon>Bacteria</taxon>
        <taxon>Bacillati</taxon>
        <taxon>Bacillota</taxon>
        <taxon>Bacilli</taxon>
        <taxon>Bacillales</taxon>
        <taxon>Bacillaceae</taxon>
        <taxon>Bacillus</taxon>
    </lineage>
</organism>
<dbReference type="Proteomes" id="UP000219546">
    <property type="component" value="Unassembled WGS sequence"/>
</dbReference>
<dbReference type="Gene3D" id="1.20.5.1930">
    <property type="match status" value="1"/>
</dbReference>